<sequence>MGRQFESEGLDINVLAAHPGVSITGIQHKGNPTLIQRVAIWVFGKVLAATPEQAAKPLYMASTIGCMGEFYGPTGFKEMKGEAGLVQPDLRTFDEEVGANLMSQVAAFLDIELEHL</sequence>
<evidence type="ECO:0000313" key="1">
    <source>
        <dbReference type="EMBL" id="CAG22040.1"/>
    </source>
</evidence>
<accession>Q6LLA9</accession>
<dbReference type="Proteomes" id="UP000000593">
    <property type="component" value="Chromosome 2"/>
</dbReference>
<organism evidence="1 2">
    <name type="scientific">Photobacterium profundum (strain SS9)</name>
    <dbReference type="NCBI Taxonomy" id="298386"/>
    <lineage>
        <taxon>Bacteria</taxon>
        <taxon>Pseudomonadati</taxon>
        <taxon>Pseudomonadota</taxon>
        <taxon>Gammaproteobacteria</taxon>
        <taxon>Vibrionales</taxon>
        <taxon>Vibrionaceae</taxon>
        <taxon>Photobacterium</taxon>
    </lineage>
</organism>
<evidence type="ECO:0000313" key="2">
    <source>
        <dbReference type="Proteomes" id="UP000000593"/>
    </source>
</evidence>
<keyword evidence="2" id="KW-1185">Reference proteome</keyword>
<dbReference type="KEGG" id="ppr:PBPRB0167"/>
<dbReference type="EMBL" id="CR378675">
    <property type="protein sequence ID" value="CAG22040.1"/>
    <property type="molecule type" value="Genomic_DNA"/>
</dbReference>
<dbReference type="HOGENOM" id="CLU_2094567_0_0_6"/>
<name>Q6LLA9_PHOPR</name>
<dbReference type="STRING" id="298386.PBPRB0167"/>
<reference evidence="2" key="1">
    <citation type="journal article" date="2005" name="Science">
        <title>Life at depth: Photobacterium profundum genome sequence and expression analysis.</title>
        <authorList>
            <person name="Vezzi A."/>
            <person name="Campanaro S."/>
            <person name="D'Angelo M."/>
            <person name="Simonato F."/>
            <person name="Vitulo N."/>
            <person name="Lauro F.M."/>
            <person name="Cestaro A."/>
            <person name="Malacrida G."/>
            <person name="Simionati B."/>
            <person name="Cannata N."/>
            <person name="Romualdi C."/>
            <person name="Bartlett D.H."/>
            <person name="Valle G."/>
        </authorList>
    </citation>
    <scope>NUCLEOTIDE SEQUENCE [LARGE SCALE GENOMIC DNA]</scope>
    <source>
        <strain evidence="2">ATCC BAA-1253 / SS9</strain>
    </source>
</reference>
<gene>
    <name evidence="1" type="ordered locus">PBPRB0167</name>
</gene>
<dbReference type="AlphaFoldDB" id="Q6LLA9"/>
<proteinExistence type="predicted"/>
<protein>
    <submittedName>
        <fullName evidence="1">Uncharacterized protein</fullName>
    </submittedName>
</protein>